<feature type="signal peptide" evidence="1">
    <location>
        <begin position="1"/>
        <end position="21"/>
    </location>
</feature>
<evidence type="ECO:0000313" key="3">
    <source>
        <dbReference type="Proteomes" id="UP001530400"/>
    </source>
</evidence>
<keyword evidence="1" id="KW-0732">Signal</keyword>
<name>A0ABD3NTX0_9STRA</name>
<dbReference type="Proteomes" id="UP001530400">
    <property type="component" value="Unassembled WGS sequence"/>
</dbReference>
<reference evidence="2 3" key="1">
    <citation type="submission" date="2024-10" db="EMBL/GenBank/DDBJ databases">
        <title>Updated reference genomes for cyclostephanoid diatoms.</title>
        <authorList>
            <person name="Roberts W.R."/>
            <person name="Alverson A.J."/>
        </authorList>
    </citation>
    <scope>NUCLEOTIDE SEQUENCE [LARGE SCALE GENOMIC DNA]</scope>
    <source>
        <strain evidence="2 3">AJA010-31</strain>
    </source>
</reference>
<protein>
    <submittedName>
        <fullName evidence="2">Uncharacterized protein</fullName>
    </submittedName>
</protein>
<dbReference type="AlphaFoldDB" id="A0ABD3NTX0"/>
<evidence type="ECO:0000313" key="2">
    <source>
        <dbReference type="EMBL" id="KAL3779365.1"/>
    </source>
</evidence>
<feature type="chain" id="PRO_5044805879" evidence="1">
    <location>
        <begin position="22"/>
        <end position="332"/>
    </location>
</feature>
<organism evidence="2 3">
    <name type="scientific">Cyclotella atomus</name>
    <dbReference type="NCBI Taxonomy" id="382360"/>
    <lineage>
        <taxon>Eukaryota</taxon>
        <taxon>Sar</taxon>
        <taxon>Stramenopiles</taxon>
        <taxon>Ochrophyta</taxon>
        <taxon>Bacillariophyta</taxon>
        <taxon>Coscinodiscophyceae</taxon>
        <taxon>Thalassiosirophycidae</taxon>
        <taxon>Stephanodiscales</taxon>
        <taxon>Stephanodiscaceae</taxon>
        <taxon>Cyclotella</taxon>
    </lineage>
</organism>
<proteinExistence type="predicted"/>
<comment type="caution">
    <text evidence="2">The sequence shown here is derived from an EMBL/GenBank/DDBJ whole genome shotgun (WGS) entry which is preliminary data.</text>
</comment>
<evidence type="ECO:0000256" key="1">
    <source>
        <dbReference type="SAM" id="SignalP"/>
    </source>
</evidence>
<gene>
    <name evidence="2" type="ORF">ACHAWO_001360</name>
</gene>
<dbReference type="EMBL" id="JALLPJ020000937">
    <property type="protein sequence ID" value="KAL3779365.1"/>
    <property type="molecule type" value="Genomic_DNA"/>
</dbReference>
<keyword evidence="3" id="KW-1185">Reference proteome</keyword>
<accession>A0ABD3NTX0</accession>
<sequence>MPHLLILISIVTNANILRILAYESDNREDWNTLPSWLPRTSIEFVDRFSCRGGDFALHINNNDAFIQWVLSARHTTWTFGWEVPAANSSDNNTMYYARVFDLLNWSRLQNLLPRQIRVDSICHKGMEVVFGYSRDKKAVTAPPKPNKYIADDTWSILWATCHKQLNTRSRISASCIDIPAVLVANPDPPWKVNNPCHYVYRMIDGAHRLCLRKYLLGLYEGEMLDFQSQLTALSTNPDSSAADRIRSHMANLQKNVELISFGSFFVLNQTTFEAMLTNSDPHKSWAKDEHILMKALTTSLIDDWSKWMHLAMAHVTSNDNGADIYHPEHSDL</sequence>